<dbReference type="EMBL" id="AP023355">
    <property type="protein sequence ID" value="BCJ36803.1"/>
    <property type="molecule type" value="Genomic_DNA"/>
</dbReference>
<keyword evidence="6 7" id="KW-0472">Membrane</keyword>
<evidence type="ECO:0000256" key="3">
    <source>
        <dbReference type="ARBA" id="ARBA00022475"/>
    </source>
</evidence>
<keyword evidence="5 7" id="KW-1133">Transmembrane helix</keyword>
<dbReference type="SUPFAM" id="SSF161098">
    <property type="entry name" value="MetI-like"/>
    <property type="match status" value="1"/>
</dbReference>
<dbReference type="InterPro" id="IPR000515">
    <property type="entry name" value="MetI-like"/>
</dbReference>
<evidence type="ECO:0000256" key="2">
    <source>
        <dbReference type="ARBA" id="ARBA00022448"/>
    </source>
</evidence>
<dbReference type="PANTHER" id="PTHR30193">
    <property type="entry name" value="ABC TRANSPORTER PERMEASE PROTEIN"/>
    <property type="match status" value="1"/>
</dbReference>
<feature type="transmembrane region" description="Helical" evidence="7">
    <location>
        <begin position="138"/>
        <end position="159"/>
    </location>
</feature>
<keyword evidence="2 7" id="KW-0813">Transport</keyword>
<evidence type="ECO:0000313" key="11">
    <source>
        <dbReference type="Proteomes" id="UP000611640"/>
    </source>
</evidence>
<sequence>MTATDSAVRDGRRAGKGSDRTPRRRRVAQHRWLPYLLLAPAIIFELLVHVIPMLTGIGISFLKLNQFFLRNWLEAPFAGLSNYHYAIDVNGSIGKALIWSFVVTIGFTILVVGISWVLGMFAAVMLQRSFRGRALLRTIFLIPYALPVYAGVIVWKFMLSRDNGMVNHLLAQLHITDGHTFWLIGNNAFASIVVVAVWRLWPFALLTLMAGMQSLPTDVYEAAAVDGAGMWQQFRKLTLPMLRGINQVLILVLFLWTFNDFNVPYTLFSASIPKSADLISIHVYQSSFQNFNFGLGSAMSVLLLLFLLVVTGVYLLFTSRRSRRA</sequence>
<dbReference type="InterPro" id="IPR035906">
    <property type="entry name" value="MetI-like_sf"/>
</dbReference>
<evidence type="ECO:0000256" key="4">
    <source>
        <dbReference type="ARBA" id="ARBA00022692"/>
    </source>
</evidence>
<feature type="transmembrane region" description="Helical" evidence="7">
    <location>
        <begin position="293"/>
        <end position="317"/>
    </location>
</feature>
<comment type="similarity">
    <text evidence="7">Belongs to the binding-protein-dependent transport system permease family.</text>
</comment>
<keyword evidence="3" id="KW-1003">Cell membrane</keyword>
<name>A0A7R7HZ67_9ACTN</name>
<comment type="subcellular location">
    <subcellularLocation>
        <location evidence="1 7">Cell membrane</location>
        <topology evidence="1 7">Multi-pass membrane protein</topology>
    </subcellularLocation>
</comment>
<dbReference type="AlphaFoldDB" id="A0A7R7HZ67"/>
<dbReference type="Pfam" id="PF00528">
    <property type="entry name" value="BPD_transp_1"/>
    <property type="match status" value="1"/>
</dbReference>
<organism evidence="10 11">
    <name type="scientific">Actinocatenispora thailandica</name>
    <dbReference type="NCBI Taxonomy" id="227318"/>
    <lineage>
        <taxon>Bacteria</taxon>
        <taxon>Bacillati</taxon>
        <taxon>Actinomycetota</taxon>
        <taxon>Actinomycetes</taxon>
        <taxon>Micromonosporales</taxon>
        <taxon>Micromonosporaceae</taxon>
        <taxon>Actinocatenispora</taxon>
    </lineage>
</organism>
<feature type="transmembrane region" description="Helical" evidence="7">
    <location>
        <begin position="179"/>
        <end position="201"/>
    </location>
</feature>
<dbReference type="PANTHER" id="PTHR30193:SF37">
    <property type="entry name" value="INNER MEMBRANE ABC TRANSPORTER PERMEASE PROTEIN YCJO"/>
    <property type="match status" value="1"/>
</dbReference>
<feature type="transmembrane region" description="Helical" evidence="7">
    <location>
        <begin position="98"/>
        <end position="126"/>
    </location>
</feature>
<dbReference type="Proteomes" id="UP000611640">
    <property type="component" value="Chromosome"/>
</dbReference>
<keyword evidence="4 7" id="KW-0812">Transmembrane</keyword>
<dbReference type="GO" id="GO:0055085">
    <property type="term" value="P:transmembrane transport"/>
    <property type="evidence" value="ECO:0007669"/>
    <property type="project" value="InterPro"/>
</dbReference>
<dbReference type="InterPro" id="IPR051393">
    <property type="entry name" value="ABC_transporter_permease"/>
</dbReference>
<dbReference type="Gene3D" id="1.10.3720.10">
    <property type="entry name" value="MetI-like"/>
    <property type="match status" value="1"/>
</dbReference>
<dbReference type="KEGG" id="atl:Athai_43060"/>
<dbReference type="CDD" id="cd06261">
    <property type="entry name" value="TM_PBP2"/>
    <property type="match status" value="1"/>
</dbReference>
<feature type="transmembrane region" description="Helical" evidence="7">
    <location>
        <begin position="32"/>
        <end position="62"/>
    </location>
</feature>
<protein>
    <submittedName>
        <fullName evidence="10">ABC transporter permease</fullName>
    </submittedName>
</protein>
<feature type="transmembrane region" description="Helical" evidence="7">
    <location>
        <begin position="240"/>
        <end position="258"/>
    </location>
</feature>
<evidence type="ECO:0000256" key="8">
    <source>
        <dbReference type="SAM" id="MobiDB-lite"/>
    </source>
</evidence>
<evidence type="ECO:0000256" key="7">
    <source>
        <dbReference type="RuleBase" id="RU363032"/>
    </source>
</evidence>
<feature type="region of interest" description="Disordered" evidence="8">
    <location>
        <begin position="1"/>
        <end position="23"/>
    </location>
</feature>
<dbReference type="GO" id="GO:0005886">
    <property type="term" value="C:plasma membrane"/>
    <property type="evidence" value="ECO:0007669"/>
    <property type="project" value="UniProtKB-SubCell"/>
</dbReference>
<dbReference type="PROSITE" id="PS50928">
    <property type="entry name" value="ABC_TM1"/>
    <property type="match status" value="1"/>
</dbReference>
<evidence type="ECO:0000259" key="9">
    <source>
        <dbReference type="PROSITE" id="PS50928"/>
    </source>
</evidence>
<dbReference type="RefSeq" id="WP_203963119.1">
    <property type="nucleotide sequence ID" value="NZ_AP023355.1"/>
</dbReference>
<feature type="compositionally biased region" description="Basic and acidic residues" evidence="8">
    <location>
        <begin position="7"/>
        <end position="21"/>
    </location>
</feature>
<accession>A0A7R7HZ67</accession>
<reference evidence="10 11" key="1">
    <citation type="submission" date="2020-08" db="EMBL/GenBank/DDBJ databases">
        <title>Whole genome shotgun sequence of Actinocatenispora thailandica NBRC 105041.</title>
        <authorList>
            <person name="Komaki H."/>
            <person name="Tamura T."/>
        </authorList>
    </citation>
    <scope>NUCLEOTIDE SEQUENCE [LARGE SCALE GENOMIC DNA]</scope>
    <source>
        <strain evidence="10 11">NBRC 105041</strain>
    </source>
</reference>
<evidence type="ECO:0000313" key="10">
    <source>
        <dbReference type="EMBL" id="BCJ36803.1"/>
    </source>
</evidence>
<evidence type="ECO:0000256" key="6">
    <source>
        <dbReference type="ARBA" id="ARBA00023136"/>
    </source>
</evidence>
<proteinExistence type="inferred from homology"/>
<keyword evidence="11" id="KW-1185">Reference proteome</keyword>
<evidence type="ECO:0000256" key="1">
    <source>
        <dbReference type="ARBA" id="ARBA00004651"/>
    </source>
</evidence>
<feature type="domain" description="ABC transmembrane type-1" evidence="9">
    <location>
        <begin position="101"/>
        <end position="314"/>
    </location>
</feature>
<evidence type="ECO:0000256" key="5">
    <source>
        <dbReference type="ARBA" id="ARBA00022989"/>
    </source>
</evidence>
<gene>
    <name evidence="10" type="ORF">Athai_43060</name>
</gene>